<reference evidence="1" key="1">
    <citation type="submission" date="2014-11" db="EMBL/GenBank/DDBJ databases">
        <authorList>
            <person name="Amaro Gonzalez C."/>
        </authorList>
    </citation>
    <scope>NUCLEOTIDE SEQUENCE</scope>
</reference>
<protein>
    <submittedName>
        <fullName evidence="1">Uncharacterized protein</fullName>
    </submittedName>
</protein>
<dbReference type="AlphaFoldDB" id="A0A0E9P7A1"/>
<sequence length="87" mass="9992">MTCLRAHVLKGLRKHTQLQYHELSSLSIYPHSVSFSRRIFTHHFVCVHSFTAYKKNKGHSCHNTSSSCVSGRARDSTCTDYLHTQDI</sequence>
<evidence type="ECO:0000313" key="1">
    <source>
        <dbReference type="EMBL" id="JAG99919.1"/>
    </source>
</evidence>
<dbReference type="EMBL" id="GBXM01108657">
    <property type="protein sequence ID" value="JAG99919.1"/>
    <property type="molecule type" value="Transcribed_RNA"/>
</dbReference>
<reference evidence="1" key="2">
    <citation type="journal article" date="2015" name="Fish Shellfish Immunol.">
        <title>Early steps in the European eel (Anguilla anguilla)-Vibrio vulnificus interaction in the gills: Role of the RtxA13 toxin.</title>
        <authorList>
            <person name="Callol A."/>
            <person name="Pajuelo D."/>
            <person name="Ebbesson L."/>
            <person name="Teles M."/>
            <person name="MacKenzie S."/>
            <person name="Amaro C."/>
        </authorList>
    </citation>
    <scope>NUCLEOTIDE SEQUENCE</scope>
</reference>
<name>A0A0E9P7A1_ANGAN</name>
<accession>A0A0E9P7A1</accession>
<organism evidence="1">
    <name type="scientific">Anguilla anguilla</name>
    <name type="common">European freshwater eel</name>
    <name type="synonym">Muraena anguilla</name>
    <dbReference type="NCBI Taxonomy" id="7936"/>
    <lineage>
        <taxon>Eukaryota</taxon>
        <taxon>Metazoa</taxon>
        <taxon>Chordata</taxon>
        <taxon>Craniata</taxon>
        <taxon>Vertebrata</taxon>
        <taxon>Euteleostomi</taxon>
        <taxon>Actinopterygii</taxon>
        <taxon>Neopterygii</taxon>
        <taxon>Teleostei</taxon>
        <taxon>Anguilliformes</taxon>
        <taxon>Anguillidae</taxon>
        <taxon>Anguilla</taxon>
    </lineage>
</organism>
<proteinExistence type="predicted"/>